<dbReference type="Pfam" id="PF13673">
    <property type="entry name" value="Acetyltransf_10"/>
    <property type="match status" value="1"/>
</dbReference>
<evidence type="ECO:0000313" key="5">
    <source>
        <dbReference type="Proteomes" id="UP000094469"/>
    </source>
</evidence>
<evidence type="ECO:0000313" key="4">
    <source>
        <dbReference type="EMBL" id="OEG22999.1"/>
    </source>
</evidence>
<reference evidence="5" key="1">
    <citation type="submission" date="2016-09" db="EMBL/GenBank/DDBJ databases">
        <authorList>
            <person name="Gulvik C.A."/>
        </authorList>
    </citation>
    <scope>NUCLEOTIDE SEQUENCE [LARGE SCALE GENOMIC DNA]</scope>
    <source>
        <strain evidence="5">LMG 26676</strain>
    </source>
</reference>
<dbReference type="SUPFAM" id="SSF55729">
    <property type="entry name" value="Acyl-CoA N-acyltransferases (Nat)"/>
    <property type="match status" value="1"/>
</dbReference>
<keyword evidence="5" id="KW-1185">Reference proteome</keyword>
<feature type="domain" description="N-acetyltransferase" evidence="3">
    <location>
        <begin position="1"/>
        <end position="140"/>
    </location>
</feature>
<accession>A0A1E5HDH6</accession>
<dbReference type="InterPro" id="IPR000182">
    <property type="entry name" value="GNAT_dom"/>
</dbReference>
<dbReference type="AlphaFoldDB" id="A0A1E5HDH6"/>
<dbReference type="Gene3D" id="3.40.630.30">
    <property type="match status" value="1"/>
</dbReference>
<name>A0A1E5HDH6_9ENTE</name>
<dbReference type="EMBL" id="MIKC01000009">
    <property type="protein sequence ID" value="OEG22999.1"/>
    <property type="molecule type" value="Genomic_DNA"/>
</dbReference>
<comment type="caution">
    <text evidence="4">The sequence shown here is derived from an EMBL/GenBank/DDBJ whole genome shotgun (WGS) entry which is preliminary data.</text>
</comment>
<evidence type="ECO:0000256" key="2">
    <source>
        <dbReference type="ARBA" id="ARBA00023315"/>
    </source>
</evidence>
<dbReference type="InterPro" id="IPR050680">
    <property type="entry name" value="YpeA/RimI_acetyltransf"/>
</dbReference>
<dbReference type="InterPro" id="IPR016181">
    <property type="entry name" value="Acyl_CoA_acyltransferase"/>
</dbReference>
<dbReference type="Proteomes" id="UP000094469">
    <property type="component" value="Unassembled WGS sequence"/>
</dbReference>
<dbReference type="PANTHER" id="PTHR43420:SF52">
    <property type="entry name" value="N-ACETYLTRANSFERASE YODP"/>
    <property type="match status" value="1"/>
</dbReference>
<organism evidence="4 5">
    <name type="scientific">Enterococcus ureilyticus</name>
    <dbReference type="NCBI Taxonomy" id="1131292"/>
    <lineage>
        <taxon>Bacteria</taxon>
        <taxon>Bacillati</taxon>
        <taxon>Bacillota</taxon>
        <taxon>Bacilli</taxon>
        <taxon>Lactobacillales</taxon>
        <taxon>Enterococcaceae</taxon>
        <taxon>Enterococcus</taxon>
    </lineage>
</organism>
<keyword evidence="2" id="KW-0012">Acyltransferase</keyword>
<dbReference type="GO" id="GO:0016747">
    <property type="term" value="F:acyltransferase activity, transferring groups other than amino-acyl groups"/>
    <property type="evidence" value="ECO:0007669"/>
    <property type="project" value="InterPro"/>
</dbReference>
<gene>
    <name evidence="4" type="ORF">BCR24_14185</name>
</gene>
<proteinExistence type="predicted"/>
<evidence type="ECO:0000256" key="1">
    <source>
        <dbReference type="ARBA" id="ARBA00022679"/>
    </source>
</evidence>
<protein>
    <submittedName>
        <fullName evidence="4">GNAT family N-acetyltransferase</fullName>
    </submittedName>
</protein>
<dbReference type="PANTHER" id="PTHR43420">
    <property type="entry name" value="ACETYLTRANSFERASE"/>
    <property type="match status" value="1"/>
</dbReference>
<keyword evidence="1 4" id="KW-0808">Transferase</keyword>
<dbReference type="PROSITE" id="PS51186">
    <property type="entry name" value="GNAT"/>
    <property type="match status" value="1"/>
</dbReference>
<sequence>MYMIEYKKLNQAQNETHLIALLSEKQEEEKNIPAEENTPFSLALYDNDFYIGGITANKWMNETHISLLAINKEYRGKGYGTELLKKAEDFASASGTKLITINTQDYQAKTFYEQYGYQVFGQLKDTPFIGTTKYFLVKRI</sequence>
<dbReference type="CDD" id="cd04301">
    <property type="entry name" value="NAT_SF"/>
    <property type="match status" value="1"/>
</dbReference>
<dbReference type="STRING" id="1131292.BCR24_14185"/>
<evidence type="ECO:0000259" key="3">
    <source>
        <dbReference type="PROSITE" id="PS51186"/>
    </source>
</evidence>